<evidence type="ECO:0000313" key="3">
    <source>
        <dbReference type="Proteomes" id="UP000676967"/>
    </source>
</evidence>
<keyword evidence="3" id="KW-1185">Reference proteome</keyword>
<keyword evidence="1" id="KW-1133">Transmembrane helix</keyword>
<feature type="transmembrane region" description="Helical" evidence="1">
    <location>
        <begin position="71"/>
        <end position="89"/>
    </location>
</feature>
<dbReference type="EMBL" id="AP023356">
    <property type="protein sequence ID" value="BCJ48451.1"/>
    <property type="molecule type" value="Genomic_DNA"/>
</dbReference>
<dbReference type="Proteomes" id="UP000676967">
    <property type="component" value="Chromosome"/>
</dbReference>
<gene>
    <name evidence="2" type="ORF">Aiant_91080</name>
</gene>
<reference evidence="2 3" key="1">
    <citation type="submission" date="2020-08" db="EMBL/GenBank/DDBJ databases">
        <title>Whole genome shotgun sequence of Actinoplanes ianthinogenes NBRC 13996.</title>
        <authorList>
            <person name="Komaki H."/>
            <person name="Tamura T."/>
        </authorList>
    </citation>
    <scope>NUCLEOTIDE SEQUENCE [LARGE SCALE GENOMIC DNA]</scope>
    <source>
        <strain evidence="2 3">NBRC 13996</strain>
    </source>
</reference>
<name>A0ABN6CTB1_9ACTN</name>
<evidence type="ECO:0000313" key="2">
    <source>
        <dbReference type="EMBL" id="BCJ48451.1"/>
    </source>
</evidence>
<sequence length="128" mass="13585">MVELILRTGPPRPLVATLSEAELAGVASVLPTVADAVRRGTFSRIQLGAAFTSAIGRDPFRQVATDPGGRGLFPWWVDLLYVVVGLGFAAGHGNWWLRAAGWAFAAVALTDAVTQGCRRIRRRTAAGA</sequence>
<keyword evidence="1" id="KW-0812">Transmembrane</keyword>
<keyword evidence="1" id="KW-0472">Membrane</keyword>
<protein>
    <submittedName>
        <fullName evidence="2">Uncharacterized protein</fullName>
    </submittedName>
</protein>
<accession>A0ABN6CTB1</accession>
<proteinExistence type="predicted"/>
<organism evidence="2 3">
    <name type="scientific">Actinoplanes ianthinogenes</name>
    <dbReference type="NCBI Taxonomy" id="122358"/>
    <lineage>
        <taxon>Bacteria</taxon>
        <taxon>Bacillati</taxon>
        <taxon>Actinomycetota</taxon>
        <taxon>Actinomycetes</taxon>
        <taxon>Micromonosporales</taxon>
        <taxon>Micromonosporaceae</taxon>
        <taxon>Actinoplanes</taxon>
    </lineage>
</organism>
<evidence type="ECO:0000256" key="1">
    <source>
        <dbReference type="SAM" id="Phobius"/>
    </source>
</evidence>